<organism evidence="1 2">
    <name type="scientific">Limnoglobus roseus</name>
    <dbReference type="NCBI Taxonomy" id="2598579"/>
    <lineage>
        <taxon>Bacteria</taxon>
        <taxon>Pseudomonadati</taxon>
        <taxon>Planctomycetota</taxon>
        <taxon>Planctomycetia</taxon>
        <taxon>Gemmatales</taxon>
        <taxon>Gemmataceae</taxon>
        <taxon>Limnoglobus</taxon>
    </lineage>
</organism>
<dbReference type="EMBL" id="CP042425">
    <property type="protein sequence ID" value="QEL14154.1"/>
    <property type="molecule type" value="Genomic_DNA"/>
</dbReference>
<protein>
    <recommendedName>
        <fullName evidence="3">DNA-binding protein</fullName>
    </recommendedName>
</protein>
<dbReference type="KEGG" id="lrs:PX52LOC_01024"/>
<gene>
    <name evidence="1" type="ORF">PX52LOC_01024</name>
</gene>
<name>A0A5C1AAL0_9BACT</name>
<evidence type="ECO:0008006" key="3">
    <source>
        <dbReference type="Google" id="ProtNLM"/>
    </source>
</evidence>
<reference evidence="2" key="1">
    <citation type="submission" date="2019-08" db="EMBL/GenBank/DDBJ databases">
        <title>Limnoglobus roseus gen. nov., sp. nov., a novel freshwater planctomycete with a giant genome from the family Gemmataceae.</title>
        <authorList>
            <person name="Kulichevskaya I.S."/>
            <person name="Naumoff D.G."/>
            <person name="Miroshnikov K."/>
            <person name="Ivanova A."/>
            <person name="Philippov D.A."/>
            <person name="Hakobyan A."/>
            <person name="Rijpstra I.C."/>
            <person name="Sinninghe Damste J.S."/>
            <person name="Liesack W."/>
            <person name="Dedysh S.N."/>
        </authorList>
    </citation>
    <scope>NUCLEOTIDE SEQUENCE [LARGE SCALE GENOMIC DNA]</scope>
    <source>
        <strain evidence="2">PX52</strain>
    </source>
</reference>
<evidence type="ECO:0000313" key="1">
    <source>
        <dbReference type="EMBL" id="QEL14154.1"/>
    </source>
</evidence>
<dbReference type="Proteomes" id="UP000324974">
    <property type="component" value="Chromosome"/>
</dbReference>
<keyword evidence="2" id="KW-1185">Reference proteome</keyword>
<proteinExistence type="predicted"/>
<dbReference type="AlphaFoldDB" id="A0A5C1AAL0"/>
<evidence type="ECO:0000313" key="2">
    <source>
        <dbReference type="Proteomes" id="UP000324974"/>
    </source>
</evidence>
<sequence length="122" mass="14449">MLSWAVHFVGVNCPEWMRIVSNEPQPKYMKPSQAAAHCSVSAKMINHWICKGVRIEGRLIKLRGVAFGDRFRVTMEDLEFFRDECTRAKLGELEWPPPETDSEVERRFRRENEELQRRLAEW</sequence>
<accession>A0A5C1AAL0</accession>